<gene>
    <name evidence="1" type="ORF">ENL48_03150</name>
</gene>
<dbReference type="AlphaFoldDB" id="A0A7J3THB9"/>
<comment type="caution">
    <text evidence="1">The sequence shown here is derived from an EMBL/GenBank/DDBJ whole genome shotgun (WGS) entry which is preliminary data.</text>
</comment>
<dbReference type="EMBL" id="DRUC01000050">
    <property type="protein sequence ID" value="HHF48192.1"/>
    <property type="molecule type" value="Genomic_DNA"/>
</dbReference>
<sequence>MHVSSYDKNGRHTTARNDERVKKFLLEIKDTGYEGLITIELDDLSYGEMTYEDKVEELKKEREFLEKFI</sequence>
<name>A0A7J3THB9_9EURY</name>
<accession>A0A7J3THB9</accession>
<proteinExistence type="predicted"/>
<evidence type="ECO:0008006" key="2">
    <source>
        <dbReference type="Google" id="ProtNLM"/>
    </source>
</evidence>
<reference evidence="1" key="1">
    <citation type="journal article" date="2020" name="mSystems">
        <title>Genome- and Community-Level Interaction Insights into Carbon Utilization and Element Cycling Functions of Hydrothermarchaeota in Hydrothermal Sediment.</title>
        <authorList>
            <person name="Zhou Z."/>
            <person name="Liu Y."/>
            <person name="Xu W."/>
            <person name="Pan J."/>
            <person name="Luo Z.H."/>
            <person name="Li M."/>
        </authorList>
    </citation>
    <scope>NUCLEOTIDE SEQUENCE [LARGE SCALE GENOMIC DNA]</scope>
    <source>
        <strain evidence="1">SpSt-10</strain>
    </source>
</reference>
<evidence type="ECO:0000313" key="1">
    <source>
        <dbReference type="EMBL" id="HHF48192.1"/>
    </source>
</evidence>
<organism evidence="1">
    <name type="scientific">Geoglobus ahangari</name>
    <dbReference type="NCBI Taxonomy" id="113653"/>
    <lineage>
        <taxon>Archaea</taxon>
        <taxon>Methanobacteriati</taxon>
        <taxon>Methanobacteriota</taxon>
        <taxon>Archaeoglobi</taxon>
        <taxon>Archaeoglobales</taxon>
        <taxon>Archaeoglobaceae</taxon>
        <taxon>Geoglobus</taxon>
    </lineage>
</organism>
<protein>
    <recommendedName>
        <fullName evidence="2">Sugar phosphate isomerase/epimerase</fullName>
    </recommendedName>
</protein>